<evidence type="ECO:0000313" key="23">
    <source>
        <dbReference type="RefSeq" id="XP_035305367.1"/>
    </source>
</evidence>
<dbReference type="InterPro" id="IPR003598">
    <property type="entry name" value="Ig_sub2"/>
</dbReference>
<evidence type="ECO:0000256" key="18">
    <source>
        <dbReference type="ARBA" id="ARBA00046458"/>
    </source>
</evidence>
<evidence type="ECO:0000256" key="11">
    <source>
        <dbReference type="ARBA" id="ARBA00023157"/>
    </source>
</evidence>
<dbReference type="GO" id="GO:0055037">
    <property type="term" value="C:recycling endosome"/>
    <property type="evidence" value="ECO:0007669"/>
    <property type="project" value="TreeGrafter"/>
</dbReference>
<keyword evidence="12" id="KW-0325">Glycoprotein</keyword>
<dbReference type="GO" id="GO:0042113">
    <property type="term" value="P:B cell activation"/>
    <property type="evidence" value="ECO:0007669"/>
    <property type="project" value="TreeGrafter"/>
</dbReference>
<dbReference type="InterPro" id="IPR056386">
    <property type="entry name" value="Ig_CD22"/>
</dbReference>
<feature type="transmembrane region" description="Helical" evidence="20">
    <location>
        <begin position="720"/>
        <end position="738"/>
    </location>
</feature>
<dbReference type="GO" id="GO:0050859">
    <property type="term" value="P:negative regulation of B cell receptor signaling pathway"/>
    <property type="evidence" value="ECO:0007669"/>
    <property type="project" value="TreeGrafter"/>
</dbReference>
<feature type="domain" description="Ig-like" evidence="21">
    <location>
        <begin position="450"/>
        <end position="531"/>
    </location>
</feature>
<evidence type="ECO:0000259" key="21">
    <source>
        <dbReference type="PROSITE" id="PS50835"/>
    </source>
</evidence>
<dbReference type="CTD" id="933"/>
<keyword evidence="22" id="KW-1185">Reference proteome</keyword>
<keyword evidence="10 20" id="KW-0472">Membrane</keyword>
<evidence type="ECO:0000256" key="1">
    <source>
        <dbReference type="ARBA" id="ARBA00004251"/>
    </source>
</evidence>
<dbReference type="GO" id="GO:0070062">
    <property type="term" value="C:extracellular exosome"/>
    <property type="evidence" value="ECO:0007669"/>
    <property type="project" value="TreeGrafter"/>
</dbReference>
<dbReference type="Gene3D" id="2.60.40.10">
    <property type="entry name" value="Immunoglobulins"/>
    <property type="match status" value="6"/>
</dbReference>
<dbReference type="PANTHER" id="PTHR46958:SF1">
    <property type="entry name" value="B-CELL RECEPTOR CD22"/>
    <property type="match status" value="1"/>
</dbReference>
<dbReference type="GO" id="GO:0030246">
    <property type="term" value="F:carbohydrate binding"/>
    <property type="evidence" value="ECO:0007669"/>
    <property type="project" value="UniProtKB-KW"/>
</dbReference>
<comment type="function">
    <text evidence="17">Most highly expressed siglec (sialic acid-binding immunoglobulin-like lectin) on B-cells that plays a role in various aspects of B-cell biology including differentiation, antigen presentation, and trafficking to bone marrow. Binds to alpha 2,6-linked sialic acid residues of surface molecules such as CD22 itself, CD45 and IgM in a cis configuration. Can also bind to ligands on other cells as an adhesion molecule in a trans configuration. Acts as an inhibitory coreceptor on the surface of B-cells and inhibits B-cell receptor induced signaling, characterized by inhibition of the calcium mobilization and cellular activation. Mechanistically, the immunoreceptor tyrosine-based inhibitory motif domain is phosphorylated by the Src kinase LYN, which in turn leads to the recruitment of the protein tyrosine phosphatase 1/PTPN6, leading to the negative regulation of BCR signaling. If this negative signaling from is of sufficient strength, apoptosis of the B-cell can be induced.</text>
</comment>
<sequence length="879" mass="98102">MSCGIAIPTCVLQPGREMAREVLMLCQVLLRRDTMNVHCPCLLLTLGQVALLDPSPKWDVKHPPTLFAWEGACLLIPCKYTMPYKQDRLDKVFLYQKYDFDNDTKKFKGNVLYNNSKIGSPPSERGRVTFQGDNKNNCTLKIHPVHANDTGELGLRMVTSNDKWMEPIDLNISKTPFPPDIHVPSDIQASQNITLTCKLNFACFGYPIHLEWSLKEPETSSIPTITVEKVYTESQLTFQPQWSDHGKNVTCRVLHATKVLSENTVRLDVKHTPQLTVEVNPREVMKGDSVTMTCRVVSSNPTYNGLVVSWVKDGHRLQEQTTVTLTLREVTKDMSGKYHCEVSNDLGPGQSEEVALTVLFAPEPSKVHIYHPPAEEGQSIELICVSLASPRPTNYTWYHNGRPVPGEIQEKLRIANVSLRHAGVYSCLAENRLGRGQIDEKAELDVQYAPRVVTTVIQNPTPIREGDKVTLFCRYNSSNPEVTSYQWRPPGSGNEISPGVLRIERVAWDLQSIECAACNRWCSWADPVNLNVHYAPRAVRVLQVNPSSSAIRAGQHVLLQCDFSGSHPAEVRFFWKKNGSFVQEGRGLSFSSVAPEDSGSYNCVVRNSIGETPSEAWDLRVLYAPRRMRVSISPGDSIMEGKKATLSCESDANPPISQYSWLDASDQDLHFSGPKLRLEPLKVQHTGSYRCRGVNAIGASESPPSALTVYYSPETIGKRIALGLGFCLAVCILAFWGMKFQKKWKYNQSQQGLQENSSGQSFFIRNKKARRTPLSEDPQPQGCHNPVMDDGVSYAVLRFPETDTPRAGNAGTSATLGSPPNNDDTVTYSVIQKRHMGDYENVTPSCPEDDSIHYSELVQFGAGKRPEAKEDVDYVTLKH</sequence>
<dbReference type="GO" id="GO:0019903">
    <property type="term" value="F:protein phosphatase binding"/>
    <property type="evidence" value="ECO:0007669"/>
    <property type="project" value="TreeGrafter"/>
</dbReference>
<evidence type="ECO:0000256" key="20">
    <source>
        <dbReference type="SAM" id="Phobius"/>
    </source>
</evidence>
<evidence type="ECO:0000256" key="6">
    <source>
        <dbReference type="ARBA" id="ARBA00022734"/>
    </source>
</evidence>
<accession>A0A9J7H6Q2</accession>
<keyword evidence="2" id="KW-1003">Cell membrane</keyword>
<keyword evidence="5" id="KW-0732">Signal</keyword>
<feature type="domain" description="Ig-like" evidence="21">
    <location>
        <begin position="362"/>
        <end position="445"/>
    </location>
</feature>
<dbReference type="Proteomes" id="UP001108280">
    <property type="component" value="Chromosome 9"/>
</dbReference>
<dbReference type="GO" id="GO:0009897">
    <property type="term" value="C:external side of plasma membrane"/>
    <property type="evidence" value="ECO:0007669"/>
    <property type="project" value="TreeGrafter"/>
</dbReference>
<dbReference type="SMART" id="SM00408">
    <property type="entry name" value="IGc2"/>
    <property type="match status" value="4"/>
</dbReference>
<dbReference type="KEGG" id="cge:100752625"/>
<evidence type="ECO:0000256" key="17">
    <source>
        <dbReference type="ARBA" id="ARBA00045430"/>
    </source>
</evidence>
<dbReference type="Pfam" id="PF13927">
    <property type="entry name" value="Ig_3"/>
    <property type="match status" value="2"/>
</dbReference>
<dbReference type="InterPro" id="IPR013783">
    <property type="entry name" value="Ig-like_fold"/>
</dbReference>
<dbReference type="PROSITE" id="PS50835">
    <property type="entry name" value="IG_LIKE"/>
    <property type="match status" value="6"/>
</dbReference>
<dbReference type="GO" id="GO:0005769">
    <property type="term" value="C:early endosome"/>
    <property type="evidence" value="ECO:0007669"/>
    <property type="project" value="TreeGrafter"/>
</dbReference>
<comment type="subcellular location">
    <subcellularLocation>
        <location evidence="1">Cell membrane</location>
        <topology evidence="1">Single-pass type I membrane protein</topology>
    </subcellularLocation>
</comment>
<evidence type="ECO:0000256" key="7">
    <source>
        <dbReference type="ARBA" id="ARBA00022737"/>
    </source>
</evidence>
<proteinExistence type="inferred from homology"/>
<dbReference type="GO" id="GO:0030888">
    <property type="term" value="P:regulation of B cell proliferation"/>
    <property type="evidence" value="ECO:0007669"/>
    <property type="project" value="TreeGrafter"/>
</dbReference>
<reference evidence="23" key="3">
    <citation type="submission" date="2025-08" db="UniProtKB">
        <authorList>
            <consortium name="RefSeq"/>
        </authorList>
    </citation>
    <scope>IDENTIFICATION</scope>
    <source>
        <strain evidence="23">17A/GY</strain>
        <tissue evidence="23">Liver</tissue>
    </source>
</reference>
<dbReference type="GO" id="GO:0033691">
    <property type="term" value="F:sialic acid binding"/>
    <property type="evidence" value="ECO:0007669"/>
    <property type="project" value="TreeGrafter"/>
</dbReference>
<organism evidence="22 23">
    <name type="scientific">Cricetulus griseus</name>
    <name type="common">Chinese hamster</name>
    <name type="synonym">Cricetulus barabensis griseus</name>
    <dbReference type="NCBI Taxonomy" id="10029"/>
    <lineage>
        <taxon>Eukaryota</taxon>
        <taxon>Metazoa</taxon>
        <taxon>Chordata</taxon>
        <taxon>Craniata</taxon>
        <taxon>Vertebrata</taxon>
        <taxon>Euteleostomi</taxon>
        <taxon>Mammalia</taxon>
        <taxon>Eutheria</taxon>
        <taxon>Euarchontoglires</taxon>
        <taxon>Glires</taxon>
        <taxon>Rodentia</taxon>
        <taxon>Myomorpha</taxon>
        <taxon>Muroidea</taxon>
        <taxon>Cricetidae</taxon>
        <taxon>Cricetinae</taxon>
        <taxon>Cricetulus</taxon>
    </lineage>
</organism>
<evidence type="ECO:0000256" key="5">
    <source>
        <dbReference type="ARBA" id="ARBA00022729"/>
    </source>
</evidence>
<feature type="domain" description="Ig-like" evidence="21">
    <location>
        <begin position="536"/>
        <end position="620"/>
    </location>
</feature>
<evidence type="ECO:0000256" key="4">
    <source>
        <dbReference type="ARBA" id="ARBA00022692"/>
    </source>
</evidence>
<keyword evidence="13" id="KW-0393">Immunoglobulin domain</keyword>
<dbReference type="InterPro" id="IPR013162">
    <property type="entry name" value="CD80_C2-set"/>
</dbReference>
<evidence type="ECO:0000313" key="22">
    <source>
        <dbReference type="Proteomes" id="UP001108280"/>
    </source>
</evidence>
<evidence type="ECO:0000256" key="16">
    <source>
        <dbReference type="ARBA" id="ARBA00041781"/>
    </source>
</evidence>
<evidence type="ECO:0000256" key="14">
    <source>
        <dbReference type="ARBA" id="ARBA00038361"/>
    </source>
</evidence>
<keyword evidence="23" id="KW-0675">Receptor</keyword>
<keyword evidence="7" id="KW-0677">Repeat</keyword>
<dbReference type="Pfam" id="PF24518">
    <property type="entry name" value="Ig_CD22"/>
    <property type="match status" value="1"/>
</dbReference>
<evidence type="ECO:0000256" key="3">
    <source>
        <dbReference type="ARBA" id="ARBA00022553"/>
    </source>
</evidence>
<name>A0A9J7H6Q2_CRIGR</name>
<dbReference type="InterPro" id="IPR036179">
    <property type="entry name" value="Ig-like_dom_sf"/>
</dbReference>
<dbReference type="FunFam" id="2.60.40.10:FF:002011">
    <property type="entry name" value="B-cell receptor CD22"/>
    <property type="match status" value="1"/>
</dbReference>
<evidence type="ECO:0000256" key="9">
    <source>
        <dbReference type="ARBA" id="ARBA00022989"/>
    </source>
</evidence>
<evidence type="ECO:0000256" key="13">
    <source>
        <dbReference type="ARBA" id="ARBA00023319"/>
    </source>
</evidence>
<reference evidence="22" key="1">
    <citation type="journal article" date="2018" name="Biotechnol. Bioeng.">
        <title>A reference genome of the Chinese hamster based on a hybrid assembly strategy.</title>
        <authorList>
            <person name="Rupp O."/>
            <person name="MacDonald M.L."/>
            <person name="Li S."/>
            <person name="Dhiman H."/>
            <person name="Polson S."/>
            <person name="Griep S."/>
            <person name="Heffner K."/>
            <person name="Hernandez I."/>
            <person name="Brinkrolf K."/>
            <person name="Jadhav V."/>
            <person name="Samoudi M."/>
            <person name="Hao H."/>
            <person name="Kingham B."/>
            <person name="Goesmann A."/>
            <person name="Betenbaugh M.J."/>
            <person name="Lewis N.E."/>
            <person name="Borth N."/>
            <person name="Lee K.H."/>
        </authorList>
    </citation>
    <scope>NUCLEOTIDE SEQUENCE [LARGE SCALE GENOMIC DNA]</scope>
    <source>
        <strain evidence="22">17A/GY</strain>
    </source>
</reference>
<feature type="domain" description="Ig-like" evidence="21">
    <location>
        <begin position="625"/>
        <end position="708"/>
    </location>
</feature>
<keyword evidence="8" id="KW-0130">Cell adhesion</keyword>
<comment type="subunit">
    <text evidence="18">Predominantly monomer of isoform CD22-beta. Also found as heterodimer of isoform CD22-beta and a shorter isoform. Interacts with PTPN6/SHP-1, LYN, SYK, PIK3R1/PIK3R2 and PLCG1 upon phosphorylation. Interacts with GRB2, INPP5D and SHC1 upon phosphorylation. May form a complex with INPP5D/SHIP, GRB2 and SHC1.</text>
</comment>
<evidence type="ECO:0000256" key="19">
    <source>
        <dbReference type="SAM" id="MobiDB-lite"/>
    </source>
</evidence>
<protein>
    <recommendedName>
        <fullName evidence="15">B-cell receptor CD22</fullName>
    </recommendedName>
    <alternativeName>
        <fullName evidence="16">Sialic acid-binding Ig-like lectin 2</fullName>
    </alternativeName>
</protein>
<dbReference type="PANTHER" id="PTHR46958">
    <property type="entry name" value="B-CELL RECEPTOR CD22"/>
    <property type="match status" value="1"/>
</dbReference>
<feature type="domain" description="Ig-like" evidence="21">
    <location>
        <begin position="179"/>
        <end position="268"/>
    </location>
</feature>
<reference evidence="22" key="2">
    <citation type="journal article" date="2020" name="Biotechnol. Bioeng.">
        <title>Chromosome-scale scaffolds for the Chinese hamster reference genome assembly to facilitate the study of the CHO epigenome.</title>
        <authorList>
            <person name="Hilliard W."/>
            <person name="MacDonald M."/>
            <person name="Lee K.H."/>
        </authorList>
    </citation>
    <scope>NUCLEOTIDE SEQUENCE [LARGE SCALE GENOMIC DNA]</scope>
    <source>
        <strain evidence="22">17A/GY</strain>
    </source>
</reference>
<dbReference type="RefSeq" id="XP_035305367.1">
    <property type="nucleotide sequence ID" value="XM_035449476.1"/>
</dbReference>
<evidence type="ECO:0000256" key="12">
    <source>
        <dbReference type="ARBA" id="ARBA00023180"/>
    </source>
</evidence>
<dbReference type="AlphaFoldDB" id="A0A9J7H6Q2"/>
<dbReference type="InterPro" id="IPR003599">
    <property type="entry name" value="Ig_sub"/>
</dbReference>
<dbReference type="GO" id="GO:0042609">
    <property type="term" value="F:CD4 receptor binding"/>
    <property type="evidence" value="ECO:0007669"/>
    <property type="project" value="TreeGrafter"/>
</dbReference>
<keyword evidence="3" id="KW-0597">Phosphoprotein</keyword>
<dbReference type="InterPro" id="IPR007110">
    <property type="entry name" value="Ig-like_dom"/>
</dbReference>
<dbReference type="SUPFAM" id="SSF48726">
    <property type="entry name" value="Immunoglobulin"/>
    <property type="match status" value="7"/>
</dbReference>
<dbReference type="CDD" id="cd00096">
    <property type="entry name" value="Ig"/>
    <property type="match status" value="2"/>
</dbReference>
<dbReference type="SMART" id="SM00409">
    <property type="entry name" value="IG"/>
    <property type="match status" value="7"/>
</dbReference>
<gene>
    <name evidence="23" type="primary">Cd22</name>
</gene>
<comment type="similarity">
    <text evidence="14">Belongs to the immunoglobulin superfamily. SIGLEC (sialic acid binding Ig-like lectin) family.</text>
</comment>
<feature type="compositionally biased region" description="Polar residues" evidence="19">
    <location>
        <begin position="810"/>
        <end position="823"/>
    </location>
</feature>
<evidence type="ECO:0000256" key="2">
    <source>
        <dbReference type="ARBA" id="ARBA00022475"/>
    </source>
</evidence>
<keyword evidence="4 20" id="KW-0812">Transmembrane</keyword>
<feature type="region of interest" description="Disordered" evidence="19">
    <location>
        <begin position="804"/>
        <end position="823"/>
    </location>
</feature>
<dbReference type="Pfam" id="PF08205">
    <property type="entry name" value="C2-set_2"/>
    <property type="match status" value="1"/>
</dbReference>
<dbReference type="OrthoDB" id="10039395at2759"/>
<dbReference type="GeneID" id="100752625"/>
<evidence type="ECO:0000256" key="10">
    <source>
        <dbReference type="ARBA" id="ARBA00023136"/>
    </source>
</evidence>
<evidence type="ECO:0000256" key="8">
    <source>
        <dbReference type="ARBA" id="ARBA00022889"/>
    </source>
</evidence>
<feature type="domain" description="Ig-like" evidence="21">
    <location>
        <begin position="273"/>
        <end position="357"/>
    </location>
</feature>
<dbReference type="Pfam" id="PF13895">
    <property type="entry name" value="Ig_2"/>
    <property type="match status" value="2"/>
</dbReference>
<dbReference type="GO" id="GO:0007155">
    <property type="term" value="P:cell adhesion"/>
    <property type="evidence" value="ECO:0007669"/>
    <property type="project" value="UniProtKB-KW"/>
</dbReference>
<keyword evidence="11" id="KW-1015">Disulfide bond</keyword>
<keyword evidence="9 20" id="KW-1133">Transmembrane helix</keyword>
<evidence type="ECO:0000256" key="15">
    <source>
        <dbReference type="ARBA" id="ARBA00040106"/>
    </source>
</evidence>
<keyword evidence="6" id="KW-0430">Lectin</keyword>